<dbReference type="GO" id="GO:0050684">
    <property type="term" value="P:regulation of mRNA processing"/>
    <property type="evidence" value="ECO:0007669"/>
    <property type="project" value="TreeGrafter"/>
</dbReference>
<feature type="binding site" evidence="9">
    <location>
        <position position="102"/>
    </location>
    <ligand>
        <name>ATP</name>
        <dbReference type="ChEBI" id="CHEBI:30616"/>
    </ligand>
</feature>
<evidence type="ECO:0000256" key="3">
    <source>
        <dbReference type="ARBA" id="ARBA00022679"/>
    </source>
</evidence>
<keyword evidence="6 9" id="KW-0067">ATP-binding</keyword>
<keyword evidence="3" id="KW-0808">Transferase</keyword>
<feature type="domain" description="Protein kinase" evidence="10">
    <location>
        <begin position="72"/>
        <end position="429"/>
    </location>
</feature>
<comment type="catalytic activity">
    <reaction evidence="7">
        <text>L-threonyl-[protein] + ATP = O-phospho-L-threonyl-[protein] + ADP + H(+)</text>
        <dbReference type="Rhea" id="RHEA:46608"/>
        <dbReference type="Rhea" id="RHEA-COMP:11060"/>
        <dbReference type="Rhea" id="RHEA-COMP:11605"/>
        <dbReference type="ChEBI" id="CHEBI:15378"/>
        <dbReference type="ChEBI" id="CHEBI:30013"/>
        <dbReference type="ChEBI" id="CHEBI:30616"/>
        <dbReference type="ChEBI" id="CHEBI:61977"/>
        <dbReference type="ChEBI" id="CHEBI:456216"/>
        <dbReference type="EC" id="2.7.11.1"/>
    </reaction>
</comment>
<reference evidence="11" key="1">
    <citation type="submission" date="2022-11" db="EMBL/GenBank/DDBJ databases">
        <authorList>
            <person name="Petersen C."/>
        </authorList>
    </citation>
    <scope>NUCLEOTIDE SEQUENCE</scope>
    <source>
        <strain evidence="11">IBT 20477</strain>
    </source>
</reference>
<dbReference type="Gene3D" id="1.10.510.10">
    <property type="entry name" value="Transferase(Phosphotransferase) domain 1"/>
    <property type="match status" value="1"/>
</dbReference>
<evidence type="ECO:0000256" key="1">
    <source>
        <dbReference type="ARBA" id="ARBA00012513"/>
    </source>
</evidence>
<evidence type="ECO:0000259" key="10">
    <source>
        <dbReference type="PROSITE" id="PS50011"/>
    </source>
</evidence>
<dbReference type="OrthoDB" id="5979581at2759"/>
<dbReference type="SUPFAM" id="SSF56112">
    <property type="entry name" value="Protein kinase-like (PK-like)"/>
    <property type="match status" value="1"/>
</dbReference>
<proteinExistence type="predicted"/>
<evidence type="ECO:0000256" key="9">
    <source>
        <dbReference type="PROSITE-ProRule" id="PRU10141"/>
    </source>
</evidence>
<protein>
    <recommendedName>
        <fullName evidence="1">non-specific serine/threonine protein kinase</fullName>
        <ecNumber evidence="1">2.7.11.1</ecNumber>
    </recommendedName>
</protein>
<evidence type="ECO:0000256" key="8">
    <source>
        <dbReference type="ARBA" id="ARBA00048679"/>
    </source>
</evidence>
<evidence type="ECO:0000313" key="11">
    <source>
        <dbReference type="EMBL" id="KAJ5213005.1"/>
    </source>
</evidence>
<evidence type="ECO:0000256" key="2">
    <source>
        <dbReference type="ARBA" id="ARBA00022527"/>
    </source>
</evidence>
<dbReference type="GO" id="GO:0000245">
    <property type="term" value="P:spliceosomal complex assembly"/>
    <property type="evidence" value="ECO:0007669"/>
    <property type="project" value="TreeGrafter"/>
</dbReference>
<keyword evidence="4 9" id="KW-0547">Nucleotide-binding</keyword>
<dbReference type="InterPro" id="IPR011009">
    <property type="entry name" value="Kinase-like_dom_sf"/>
</dbReference>
<sequence length="431" mass="49298">MAISWVVSRRTIPLRGISRPCIFSKSISTHPQKTQIDQPLYISPVDAEPLHRYRQGSYHPVTLGECLNAGRYKVLHKLGWGGYSTVWVARDQRLDDTYVAVKISVAEMYHIGQKRELETLKKLKFRHPRLKHTVHLLDTFTLKGPNGSHNCLVYELLGPNIPDTIDAQFPGRRLPGKLAKRIAKQSLIGLDGLHQMKIAHGDLHTRNLAFTMPYMDNTTERQFTEMLGKPEIGHVRRSDGKDLAPGIPRYIVRPTSYCIYSWNSAQSIKIIDFGESFSDTTAPRTLHTPLIVRAPEVIFQDDIDYRVDLWSIGCMVWQLFELFVGQLPFDTFLITPPILIDQMREMASDDLPERWHKTWETMKVGDGEPTEGPVPNLQEWLEELYFNSAQSPDLTREDIARLGRIIGSLLLFEPSARASAKQVLDDPWFDE</sequence>
<keyword evidence="5" id="KW-0418">Kinase</keyword>
<comment type="caution">
    <text evidence="11">The sequence shown here is derived from an EMBL/GenBank/DDBJ whole genome shotgun (WGS) entry which is preliminary data.</text>
</comment>
<evidence type="ECO:0000256" key="7">
    <source>
        <dbReference type="ARBA" id="ARBA00047899"/>
    </source>
</evidence>
<organism evidence="11 12">
    <name type="scientific">Penicillium cf. viridicatum</name>
    <dbReference type="NCBI Taxonomy" id="2972119"/>
    <lineage>
        <taxon>Eukaryota</taxon>
        <taxon>Fungi</taxon>
        <taxon>Dikarya</taxon>
        <taxon>Ascomycota</taxon>
        <taxon>Pezizomycotina</taxon>
        <taxon>Eurotiomycetes</taxon>
        <taxon>Eurotiomycetidae</taxon>
        <taxon>Eurotiales</taxon>
        <taxon>Aspergillaceae</taxon>
        <taxon>Penicillium</taxon>
    </lineage>
</organism>
<gene>
    <name evidence="11" type="ORF">N7449_000174</name>
</gene>
<reference evidence="11" key="2">
    <citation type="journal article" date="2023" name="IMA Fungus">
        <title>Comparative genomic study of the Penicillium genus elucidates a diverse pangenome and 15 lateral gene transfer events.</title>
        <authorList>
            <person name="Petersen C."/>
            <person name="Sorensen T."/>
            <person name="Nielsen M.R."/>
            <person name="Sondergaard T.E."/>
            <person name="Sorensen J.L."/>
            <person name="Fitzpatrick D.A."/>
            <person name="Frisvad J.C."/>
            <person name="Nielsen K.L."/>
        </authorList>
    </citation>
    <scope>NUCLEOTIDE SEQUENCE</scope>
    <source>
        <strain evidence="11">IBT 20477</strain>
    </source>
</reference>
<dbReference type="PANTHER" id="PTHR47634:SF9">
    <property type="entry name" value="PROTEIN KINASE DOMAIN-CONTAINING PROTEIN-RELATED"/>
    <property type="match status" value="1"/>
</dbReference>
<dbReference type="GO" id="GO:0005524">
    <property type="term" value="F:ATP binding"/>
    <property type="evidence" value="ECO:0007669"/>
    <property type="project" value="UniProtKB-UniRule"/>
</dbReference>
<evidence type="ECO:0000256" key="4">
    <source>
        <dbReference type="ARBA" id="ARBA00022741"/>
    </source>
</evidence>
<evidence type="ECO:0000256" key="5">
    <source>
        <dbReference type="ARBA" id="ARBA00022777"/>
    </source>
</evidence>
<dbReference type="SMART" id="SM00220">
    <property type="entry name" value="S_TKc"/>
    <property type="match status" value="1"/>
</dbReference>
<dbReference type="InterPro" id="IPR051334">
    <property type="entry name" value="SRPK"/>
</dbReference>
<dbReference type="PANTHER" id="PTHR47634">
    <property type="entry name" value="PROTEIN KINASE DOMAIN-CONTAINING PROTEIN-RELATED"/>
    <property type="match status" value="1"/>
</dbReference>
<dbReference type="EMBL" id="JAPQKQ010000001">
    <property type="protein sequence ID" value="KAJ5213005.1"/>
    <property type="molecule type" value="Genomic_DNA"/>
</dbReference>
<dbReference type="InterPro" id="IPR017441">
    <property type="entry name" value="Protein_kinase_ATP_BS"/>
</dbReference>
<dbReference type="EC" id="2.7.11.1" evidence="1"/>
<comment type="catalytic activity">
    <reaction evidence="8">
        <text>L-seryl-[protein] + ATP = O-phospho-L-seryl-[protein] + ADP + H(+)</text>
        <dbReference type="Rhea" id="RHEA:17989"/>
        <dbReference type="Rhea" id="RHEA-COMP:9863"/>
        <dbReference type="Rhea" id="RHEA-COMP:11604"/>
        <dbReference type="ChEBI" id="CHEBI:15378"/>
        <dbReference type="ChEBI" id="CHEBI:29999"/>
        <dbReference type="ChEBI" id="CHEBI:30616"/>
        <dbReference type="ChEBI" id="CHEBI:83421"/>
        <dbReference type="ChEBI" id="CHEBI:456216"/>
        <dbReference type="EC" id="2.7.11.1"/>
    </reaction>
</comment>
<dbReference type="Gene3D" id="3.30.200.20">
    <property type="entry name" value="Phosphorylase Kinase, domain 1"/>
    <property type="match status" value="1"/>
</dbReference>
<dbReference type="GO" id="GO:0004674">
    <property type="term" value="F:protein serine/threonine kinase activity"/>
    <property type="evidence" value="ECO:0007669"/>
    <property type="project" value="UniProtKB-KW"/>
</dbReference>
<dbReference type="PROSITE" id="PS50011">
    <property type="entry name" value="PROTEIN_KINASE_DOM"/>
    <property type="match status" value="1"/>
</dbReference>
<evidence type="ECO:0000313" key="12">
    <source>
        <dbReference type="Proteomes" id="UP001150942"/>
    </source>
</evidence>
<dbReference type="PROSITE" id="PS00107">
    <property type="entry name" value="PROTEIN_KINASE_ATP"/>
    <property type="match status" value="1"/>
</dbReference>
<evidence type="ECO:0000256" key="6">
    <source>
        <dbReference type="ARBA" id="ARBA00022840"/>
    </source>
</evidence>
<dbReference type="AlphaFoldDB" id="A0A9W9T925"/>
<keyword evidence="2" id="KW-0723">Serine/threonine-protein kinase</keyword>
<keyword evidence="12" id="KW-1185">Reference proteome</keyword>
<dbReference type="Proteomes" id="UP001150942">
    <property type="component" value="Unassembled WGS sequence"/>
</dbReference>
<dbReference type="InterPro" id="IPR000719">
    <property type="entry name" value="Prot_kinase_dom"/>
</dbReference>
<name>A0A9W9T925_9EURO</name>
<dbReference type="Pfam" id="PF00069">
    <property type="entry name" value="Pkinase"/>
    <property type="match status" value="2"/>
</dbReference>
<accession>A0A9W9T925</accession>